<name>A0A0U1L5W1_9FIRM</name>
<dbReference type="Proteomes" id="UP000049855">
    <property type="component" value="Unassembled WGS sequence"/>
</dbReference>
<gene>
    <name evidence="2" type="ORF">SpAn4DRAFT_4424</name>
</gene>
<evidence type="ECO:0000256" key="1">
    <source>
        <dbReference type="SAM" id="MobiDB-lite"/>
    </source>
</evidence>
<accession>A0A0U1L5W1</accession>
<reference evidence="3" key="1">
    <citation type="submission" date="2015-03" db="EMBL/GenBank/DDBJ databases">
        <authorList>
            <person name="Nijsse Bart"/>
        </authorList>
    </citation>
    <scope>NUCLEOTIDE SEQUENCE [LARGE SCALE GENOMIC DNA]</scope>
</reference>
<dbReference type="EMBL" id="CTRP01000016">
    <property type="protein sequence ID" value="CQR75060.1"/>
    <property type="molecule type" value="Genomic_DNA"/>
</dbReference>
<dbReference type="RefSeq" id="WP_021171283.1">
    <property type="nucleotide sequence ID" value="NZ_CTRP01000016.1"/>
</dbReference>
<evidence type="ECO:0000313" key="2">
    <source>
        <dbReference type="EMBL" id="CQR75060.1"/>
    </source>
</evidence>
<feature type="region of interest" description="Disordered" evidence="1">
    <location>
        <begin position="100"/>
        <end position="119"/>
    </location>
</feature>
<organism evidence="2 3">
    <name type="scientific">Sporomusa ovata</name>
    <dbReference type="NCBI Taxonomy" id="2378"/>
    <lineage>
        <taxon>Bacteria</taxon>
        <taxon>Bacillati</taxon>
        <taxon>Bacillota</taxon>
        <taxon>Negativicutes</taxon>
        <taxon>Selenomonadales</taxon>
        <taxon>Sporomusaceae</taxon>
        <taxon>Sporomusa</taxon>
    </lineage>
</organism>
<dbReference type="AlphaFoldDB" id="A0A0U1L5W1"/>
<keyword evidence="3" id="KW-1185">Reference proteome</keyword>
<evidence type="ECO:0000313" key="3">
    <source>
        <dbReference type="Proteomes" id="UP000049855"/>
    </source>
</evidence>
<protein>
    <submittedName>
        <fullName evidence="2">Uncharacterized protein</fullName>
    </submittedName>
</protein>
<sequence length="119" mass="12761">MTGPVYLTIGGKERKLRYDINAAADMEELMGGKSLLYVLSNPMAAGFSAIRILLWGGLKQAEKGLTLQRVGLMMQEYMESGGSVESLAAKIGDAVRKSKIMGEETTEETVESGDLGNGQ</sequence>
<proteinExistence type="predicted"/>